<gene>
    <name evidence="2" type="ORF">dnm_071590</name>
</gene>
<protein>
    <recommendedName>
        <fullName evidence="4">Phosphate ABC transporter substrate-binding protein</fullName>
    </recommendedName>
</protein>
<evidence type="ECO:0000313" key="3">
    <source>
        <dbReference type="Proteomes" id="UP000663722"/>
    </source>
</evidence>
<name>A0A975GRK1_9BACT</name>
<reference evidence="2" key="1">
    <citation type="journal article" date="2021" name="Microb. Physiol.">
        <title>Proteogenomic Insights into the Physiology of Marine, Sulfate-Reducing, Filamentous Desulfonema limicola and Desulfonema magnum.</title>
        <authorList>
            <person name="Schnaars V."/>
            <person name="Wohlbrand L."/>
            <person name="Scheve S."/>
            <person name="Hinrichs C."/>
            <person name="Reinhardt R."/>
            <person name="Rabus R."/>
        </authorList>
    </citation>
    <scope>NUCLEOTIDE SEQUENCE</scope>
    <source>
        <strain evidence="2">4be13</strain>
    </source>
</reference>
<feature type="transmembrane region" description="Helical" evidence="1">
    <location>
        <begin position="21"/>
        <end position="46"/>
    </location>
</feature>
<evidence type="ECO:0000313" key="2">
    <source>
        <dbReference type="EMBL" id="QTA91094.1"/>
    </source>
</evidence>
<accession>A0A975GRK1</accession>
<evidence type="ECO:0008006" key="4">
    <source>
        <dbReference type="Google" id="ProtNLM"/>
    </source>
</evidence>
<keyword evidence="3" id="KW-1185">Reference proteome</keyword>
<organism evidence="2 3">
    <name type="scientific">Desulfonema magnum</name>
    <dbReference type="NCBI Taxonomy" id="45655"/>
    <lineage>
        <taxon>Bacteria</taxon>
        <taxon>Pseudomonadati</taxon>
        <taxon>Thermodesulfobacteriota</taxon>
        <taxon>Desulfobacteria</taxon>
        <taxon>Desulfobacterales</taxon>
        <taxon>Desulfococcaceae</taxon>
        <taxon>Desulfonema</taxon>
    </lineage>
</organism>
<dbReference type="KEGG" id="dmm:dnm_071590"/>
<dbReference type="RefSeq" id="WP_207679015.1">
    <property type="nucleotide sequence ID" value="NZ_CP061800.1"/>
</dbReference>
<keyword evidence="1" id="KW-0472">Membrane</keyword>
<dbReference type="Proteomes" id="UP000663722">
    <property type="component" value="Chromosome"/>
</dbReference>
<proteinExistence type="predicted"/>
<sequence length="157" mass="17792">MADKIVKIGTLEPKGGNMKKGIMYLTILVFGSVVWGTAYADVLLIAHKSVPEKVLSEKEVRQIFMRKKMKWADNSVIKPAVLEDTEIHDAFLEQHVGRSRSKWRAYWKKMVFTGRGLPPKTFESQKELVRYVAETPGAVGYINSRTSHKNVTVISVK</sequence>
<dbReference type="SUPFAM" id="SSF53850">
    <property type="entry name" value="Periplasmic binding protein-like II"/>
    <property type="match status" value="1"/>
</dbReference>
<keyword evidence="1" id="KW-0812">Transmembrane</keyword>
<keyword evidence="1" id="KW-1133">Transmembrane helix</keyword>
<dbReference type="Gene3D" id="3.40.190.10">
    <property type="entry name" value="Periplasmic binding protein-like II"/>
    <property type="match status" value="1"/>
</dbReference>
<dbReference type="AlphaFoldDB" id="A0A975GRK1"/>
<evidence type="ECO:0000256" key="1">
    <source>
        <dbReference type="SAM" id="Phobius"/>
    </source>
</evidence>
<dbReference type="EMBL" id="CP061800">
    <property type="protein sequence ID" value="QTA91094.1"/>
    <property type="molecule type" value="Genomic_DNA"/>
</dbReference>